<evidence type="ECO:0000256" key="1">
    <source>
        <dbReference type="SAM" id="MobiDB-lite"/>
    </source>
</evidence>
<dbReference type="EMBL" id="UOGL01000109">
    <property type="protein sequence ID" value="VAX37227.1"/>
    <property type="molecule type" value="Genomic_DNA"/>
</dbReference>
<gene>
    <name evidence="2" type="ORF">MNBD_PLANCTO02-3239</name>
</gene>
<reference evidence="2" key="1">
    <citation type="submission" date="2018-06" db="EMBL/GenBank/DDBJ databases">
        <authorList>
            <person name="Zhirakovskaya E."/>
        </authorList>
    </citation>
    <scope>NUCLEOTIDE SEQUENCE</scope>
</reference>
<protein>
    <submittedName>
        <fullName evidence="2">Uncharacterized protein</fullName>
    </submittedName>
</protein>
<feature type="region of interest" description="Disordered" evidence="1">
    <location>
        <begin position="136"/>
        <end position="193"/>
    </location>
</feature>
<feature type="compositionally biased region" description="Basic residues" evidence="1">
    <location>
        <begin position="144"/>
        <end position="153"/>
    </location>
</feature>
<dbReference type="AlphaFoldDB" id="A0A3B1E447"/>
<feature type="compositionally biased region" description="Basic and acidic residues" evidence="1">
    <location>
        <begin position="154"/>
        <end position="167"/>
    </location>
</feature>
<evidence type="ECO:0000313" key="2">
    <source>
        <dbReference type="EMBL" id="VAX37227.1"/>
    </source>
</evidence>
<organism evidence="2">
    <name type="scientific">hydrothermal vent metagenome</name>
    <dbReference type="NCBI Taxonomy" id="652676"/>
    <lineage>
        <taxon>unclassified sequences</taxon>
        <taxon>metagenomes</taxon>
        <taxon>ecological metagenomes</taxon>
    </lineage>
</organism>
<name>A0A3B1E447_9ZZZZ</name>
<proteinExistence type="predicted"/>
<feature type="region of interest" description="Disordered" evidence="1">
    <location>
        <begin position="48"/>
        <end position="111"/>
    </location>
</feature>
<feature type="compositionally biased region" description="Basic and acidic residues" evidence="1">
    <location>
        <begin position="61"/>
        <end position="90"/>
    </location>
</feature>
<sequence length="193" mass="22291">MKLLERVTSLSSQDKNGSKTKWRMVGMTALALPLLLWAFSFAVLPAVGDDTSNRGGTGGERPARRDRDIDGTREHRHEGGREQHGKREGGEGGTRPRFGRGKRNPQGGEREMLELMRDLHREIKMLRREVKELRDDINEMNGGKKNHRDRSPRRRDFDRRGRTEKPGFKRPFREKKDPHQHSDPREGGVIEPR</sequence>
<feature type="compositionally biased region" description="Basic and acidic residues" evidence="1">
    <location>
        <begin position="174"/>
        <end position="193"/>
    </location>
</feature>
<accession>A0A3B1E447</accession>